<protein>
    <submittedName>
        <fullName evidence="1">Uncharacterized protein</fullName>
    </submittedName>
</protein>
<dbReference type="EMBL" id="CP074371">
    <property type="protein sequence ID" value="QVI21807.1"/>
    <property type="molecule type" value="Genomic_DNA"/>
</dbReference>
<sequence length="69" mass="7681">MAEQAQQDEEFLHDHVAEHHMEQQLFVGPARPVRRRSPLSITGGAEQVVKIGARPLEICRQGVAVGVRL</sequence>
<organism evidence="1 2">
    <name type="scientific">Nocardia tengchongensis</name>
    <dbReference type="NCBI Taxonomy" id="2055889"/>
    <lineage>
        <taxon>Bacteria</taxon>
        <taxon>Bacillati</taxon>
        <taxon>Actinomycetota</taxon>
        <taxon>Actinomycetes</taxon>
        <taxon>Mycobacteriales</taxon>
        <taxon>Nocardiaceae</taxon>
        <taxon>Nocardia</taxon>
    </lineage>
</organism>
<evidence type="ECO:0000313" key="2">
    <source>
        <dbReference type="Proteomes" id="UP000683310"/>
    </source>
</evidence>
<accession>A0ABX8CQQ4</accession>
<evidence type="ECO:0000313" key="1">
    <source>
        <dbReference type="EMBL" id="QVI21807.1"/>
    </source>
</evidence>
<reference evidence="1 2" key="1">
    <citation type="submission" date="2021-04" db="EMBL/GenBank/DDBJ databases">
        <title>Nocardia tengchongensis.</title>
        <authorList>
            <person name="Zhuang k."/>
            <person name="Ran Y."/>
            <person name="Li W."/>
        </authorList>
    </citation>
    <scope>NUCLEOTIDE SEQUENCE [LARGE SCALE GENOMIC DNA]</scope>
    <source>
        <strain evidence="1 2">CFH S0057</strain>
    </source>
</reference>
<gene>
    <name evidence="1" type="ORF">KHQ06_01095</name>
</gene>
<keyword evidence="2" id="KW-1185">Reference proteome</keyword>
<dbReference type="Proteomes" id="UP000683310">
    <property type="component" value="Chromosome"/>
</dbReference>
<proteinExistence type="predicted"/>
<name>A0ABX8CQQ4_9NOCA</name>